<dbReference type="InterPro" id="IPR050902">
    <property type="entry name" value="ABC_Transporter_SBP"/>
</dbReference>
<dbReference type="PANTHER" id="PTHR30535:SF34">
    <property type="entry name" value="MOLYBDATE-BINDING PROTEIN MOLA"/>
    <property type="match status" value="1"/>
</dbReference>
<dbReference type="Gene3D" id="3.40.50.1980">
    <property type="entry name" value="Nitrogenase molybdenum iron protein domain"/>
    <property type="match status" value="2"/>
</dbReference>
<evidence type="ECO:0000256" key="3">
    <source>
        <dbReference type="SAM" id="Phobius"/>
    </source>
</evidence>
<dbReference type="SUPFAM" id="SSF53807">
    <property type="entry name" value="Helical backbone' metal receptor"/>
    <property type="match status" value="1"/>
</dbReference>
<accession>W0JR55</accession>
<keyword evidence="3" id="KW-0472">Membrane</keyword>
<evidence type="ECO:0000256" key="1">
    <source>
        <dbReference type="ARBA" id="ARBA00022729"/>
    </source>
</evidence>
<dbReference type="Proteomes" id="UP000019024">
    <property type="component" value="Chromosome"/>
</dbReference>
<dbReference type="NCBIfam" id="TIGR04126">
    <property type="entry name" value="PGF_CTERM"/>
    <property type="match status" value="1"/>
</dbReference>
<gene>
    <name evidence="5" type="ORF">HALLA_12350</name>
</gene>
<feature type="domain" description="Fe/B12 periplasmic-binding" evidence="4">
    <location>
        <begin position="132"/>
        <end position="381"/>
    </location>
</feature>
<dbReference type="Pfam" id="PF01497">
    <property type="entry name" value="Peripla_BP_2"/>
    <property type="match status" value="1"/>
</dbReference>
<keyword evidence="3" id="KW-1133">Transmembrane helix</keyword>
<organism evidence="5 6">
    <name type="scientific">Halostagnicola larsenii XH-48</name>
    <dbReference type="NCBI Taxonomy" id="797299"/>
    <lineage>
        <taxon>Archaea</taxon>
        <taxon>Methanobacteriati</taxon>
        <taxon>Methanobacteriota</taxon>
        <taxon>Stenosarchaea group</taxon>
        <taxon>Halobacteria</taxon>
        <taxon>Halobacteriales</taxon>
        <taxon>Natrialbaceae</taxon>
        <taxon>Halostagnicola</taxon>
    </lineage>
</organism>
<proteinExistence type="predicted"/>
<dbReference type="eggNOG" id="arCOG04233">
    <property type="taxonomic scope" value="Archaea"/>
</dbReference>
<evidence type="ECO:0000313" key="6">
    <source>
        <dbReference type="Proteomes" id="UP000019024"/>
    </source>
</evidence>
<name>W0JR55_9EURY</name>
<dbReference type="InterPro" id="IPR026371">
    <property type="entry name" value="PGF_CTERM"/>
</dbReference>
<dbReference type="InterPro" id="IPR026469">
    <property type="entry name" value="Peripla_PGF_1"/>
</dbReference>
<dbReference type="GO" id="GO:0005886">
    <property type="term" value="C:plasma membrane"/>
    <property type="evidence" value="ECO:0007669"/>
    <property type="project" value="UniProtKB-SubCell"/>
</dbReference>
<evidence type="ECO:0000256" key="2">
    <source>
        <dbReference type="SAM" id="MobiDB-lite"/>
    </source>
</evidence>
<reference evidence="5 6" key="1">
    <citation type="submission" date="2014-01" db="EMBL/GenBank/DDBJ databases">
        <authorList>
            <consortium name="DOE Joint Genome Institute"/>
            <person name="Anderson I."/>
            <person name="Huntemann M."/>
            <person name="Han J."/>
            <person name="Chen A."/>
            <person name="Kyrpides N."/>
            <person name="Mavromatis K."/>
            <person name="Markowitz V."/>
            <person name="Palaniappan K."/>
            <person name="Ivanova N."/>
            <person name="Schaumberg A."/>
            <person name="Pati A."/>
            <person name="Liolios K."/>
            <person name="Nordberg H.P."/>
            <person name="Cantor M.N."/>
            <person name="Hua S.X."/>
            <person name="Woyke T."/>
        </authorList>
    </citation>
    <scope>NUCLEOTIDE SEQUENCE [LARGE SCALE GENOMIC DNA]</scope>
    <source>
        <strain evidence="5 6">XH-48</strain>
    </source>
</reference>
<dbReference type="GO" id="GO:0071281">
    <property type="term" value="P:cellular response to iron ion"/>
    <property type="evidence" value="ECO:0007669"/>
    <property type="project" value="TreeGrafter"/>
</dbReference>
<dbReference type="NCBIfam" id="NF038402">
    <property type="entry name" value="TroA_like"/>
    <property type="match status" value="1"/>
</dbReference>
<keyword evidence="6" id="KW-1185">Reference proteome</keyword>
<feature type="transmembrane region" description="Helical" evidence="3">
    <location>
        <begin position="69"/>
        <end position="89"/>
    </location>
</feature>
<dbReference type="GO" id="GO:0030115">
    <property type="term" value="C:S-layer"/>
    <property type="evidence" value="ECO:0007669"/>
    <property type="project" value="UniProtKB-SubCell"/>
</dbReference>
<evidence type="ECO:0000313" key="5">
    <source>
        <dbReference type="EMBL" id="AHF99457.1"/>
    </source>
</evidence>
<keyword evidence="3" id="KW-0812">Transmembrane</keyword>
<dbReference type="STRING" id="797299.HALLA_12350"/>
<keyword evidence="1" id="KW-0732">Signal</keyword>
<sequence>MRIAIATVGGSIQTDPSPALTTTAATRRQLRPADQRTVRTDRFIDTNQGWSSQIFVEVPRIHSRMQRKLAVLLTIVLVTSAFAPLAAAGEPTETDASERLGSTSAAQAECEYPAEFTDATGETLSLEQAPDSVVALQPSDAQTMFEIGAEDRLTGMPENPATADLEMGDREAMTDGYDVLVEQVVALDPDLVLAANTTEDGDVDQLQEAGLDVYVFGEGNSIDDVRENVLTTGELVGECDGANQTVEWMDERIELLENATADDTEDRPLAFYDMRGGSTTGTNSFQHEVLTTAGVENLAERVGLERSWGEIDSEQIVEEDPEWIIHPTGEEGEFPFSAGVENTTAYAESNVMAVDNNAMSQPAPRVVFAIEEIVQNIYPDSYAEIEADLANIDDEQRVYDPSEPGDSTEDDGGEPNDDGESIPGFGVPVAVAALLAVSAFALRRR</sequence>
<dbReference type="InterPro" id="IPR054828">
    <property type="entry name" value="Vit_B12_bind_prot"/>
</dbReference>
<dbReference type="PATRIC" id="fig|797299.3.peg.1489"/>
<protein>
    <submittedName>
        <fullName evidence="5">ABC transporter substrate-binding protein</fullName>
    </submittedName>
</protein>
<dbReference type="KEGG" id="hlr:HALLA_12350"/>
<dbReference type="InterPro" id="IPR002491">
    <property type="entry name" value="ABC_transptr_periplasmic_BD"/>
</dbReference>
<dbReference type="HOGENOM" id="CLU_038034_2_1_2"/>
<dbReference type="NCBIfam" id="TIGR04281">
    <property type="entry name" value="peripla_PGF_1"/>
    <property type="match status" value="1"/>
</dbReference>
<dbReference type="EMBL" id="CP007055">
    <property type="protein sequence ID" value="AHF99457.1"/>
    <property type="molecule type" value="Genomic_DNA"/>
</dbReference>
<dbReference type="PROSITE" id="PS50983">
    <property type="entry name" value="FE_B12_PBP"/>
    <property type="match status" value="1"/>
</dbReference>
<feature type="region of interest" description="Disordered" evidence="2">
    <location>
        <begin position="396"/>
        <end position="424"/>
    </location>
</feature>
<evidence type="ECO:0000259" key="4">
    <source>
        <dbReference type="PROSITE" id="PS50983"/>
    </source>
</evidence>
<dbReference type="AlphaFoldDB" id="W0JR55"/>
<dbReference type="PANTHER" id="PTHR30535">
    <property type="entry name" value="VITAMIN B12-BINDING PROTEIN"/>
    <property type="match status" value="1"/>
</dbReference>
<feature type="compositionally biased region" description="Acidic residues" evidence="2">
    <location>
        <begin position="406"/>
        <end position="420"/>
    </location>
</feature>